<feature type="region of interest" description="Disordered" evidence="6">
    <location>
        <begin position="340"/>
        <end position="361"/>
    </location>
</feature>
<evidence type="ECO:0000256" key="5">
    <source>
        <dbReference type="PROSITE-ProRule" id="PRU10141"/>
    </source>
</evidence>
<dbReference type="PANTHER" id="PTHR43289:SF6">
    <property type="entry name" value="SERINE_THREONINE-PROTEIN KINASE NEKL-3"/>
    <property type="match status" value="1"/>
</dbReference>
<feature type="region of interest" description="Disordered" evidence="6">
    <location>
        <begin position="418"/>
        <end position="445"/>
    </location>
</feature>
<keyword evidence="7" id="KW-0812">Transmembrane</keyword>
<dbReference type="GO" id="GO:0004674">
    <property type="term" value="F:protein serine/threonine kinase activity"/>
    <property type="evidence" value="ECO:0007669"/>
    <property type="project" value="UniProtKB-KW"/>
</dbReference>
<keyword evidence="7" id="KW-0472">Membrane</keyword>
<feature type="binding site" evidence="5">
    <location>
        <position position="37"/>
    </location>
    <ligand>
        <name>ATP</name>
        <dbReference type="ChEBI" id="CHEBI:30616"/>
    </ligand>
</feature>
<dbReference type="CDD" id="cd14014">
    <property type="entry name" value="STKc_PknB_like"/>
    <property type="match status" value="1"/>
</dbReference>
<dbReference type="SUPFAM" id="SSF56112">
    <property type="entry name" value="Protein kinase-like (PK-like)"/>
    <property type="match status" value="1"/>
</dbReference>
<sequence length="581" mass="62280">MVGKYRLVAELGTGGMAHVFLAVMRGPHGFNKLVVLKVPRDSVASDPNLLAMFHEEARLAARLNHPNVVQTYEVIHEEGRDITVMEYLDGQPLHKVLARARKIGKGLPLGMHLRLICEALTGLHYVHEAKDFDGTPLELVHRDVSPPNLFVTFDGSVKVLDFGIAKAVTSVHETQIGTFKGRIRYMPPEQLMGGKIDRRADIFALGAILWDAAVGESMWKGRTDVEVISAVVGDEVPAPKSIHSDVPEELDTIVRKAMSHDPNKRHSTCLELQAEIEAFLAKLPDKYTSRDLAAHMTELFAQIRAERQRIIENQLAKVSSLPTGEYAPLAQMDLPRSSLASLTGSSRIPSGSTTPSGPRSLEAITEGSLPATKRLSLDTAISAAQPSRRSTMSTMILGLGAIAVVGAVVVVGKSYKGGTDAPPPPAASAAANTQAPAASSPAAGAGAPATEIVTVLRAEPSDARLFLDDTPLASNPSIQRGPRDTSTHTVRAEAKGYVSKSTTVVMHTDSDVVLKLEKEAPTYQPRAYVRPSRTQREPAVSAAPTPPPQPPSATVSAPPPAETKTNKKQARPIDTDNPWAK</sequence>
<dbReference type="EMBL" id="CP089982">
    <property type="protein sequence ID" value="WXA97466.1"/>
    <property type="molecule type" value="Genomic_DNA"/>
</dbReference>
<keyword evidence="4 5" id="KW-0067">ATP-binding</keyword>
<keyword evidence="3 9" id="KW-0418">Kinase</keyword>
<evidence type="ECO:0000256" key="3">
    <source>
        <dbReference type="ARBA" id="ARBA00022777"/>
    </source>
</evidence>
<evidence type="ECO:0000256" key="2">
    <source>
        <dbReference type="ARBA" id="ARBA00022741"/>
    </source>
</evidence>
<dbReference type="InterPro" id="IPR000719">
    <property type="entry name" value="Prot_kinase_dom"/>
</dbReference>
<feature type="compositionally biased region" description="Basic and acidic residues" evidence="6">
    <location>
        <begin position="481"/>
        <end position="491"/>
    </location>
</feature>
<keyword evidence="9" id="KW-0723">Serine/threonine-protein kinase</keyword>
<protein>
    <submittedName>
        <fullName evidence="9">Serine/threonine protein kinase</fullName>
    </submittedName>
</protein>
<dbReference type="PROSITE" id="PS50011">
    <property type="entry name" value="PROTEIN_KINASE_DOM"/>
    <property type="match status" value="1"/>
</dbReference>
<feature type="transmembrane region" description="Helical" evidence="7">
    <location>
        <begin position="392"/>
        <end position="411"/>
    </location>
</feature>
<evidence type="ECO:0000259" key="8">
    <source>
        <dbReference type="PROSITE" id="PS50011"/>
    </source>
</evidence>
<evidence type="ECO:0000313" key="10">
    <source>
        <dbReference type="Proteomes" id="UP001379533"/>
    </source>
</evidence>
<gene>
    <name evidence="9" type="ORF">LZC95_11540</name>
</gene>
<evidence type="ECO:0000256" key="4">
    <source>
        <dbReference type="ARBA" id="ARBA00022840"/>
    </source>
</evidence>
<feature type="compositionally biased region" description="Pro residues" evidence="6">
    <location>
        <begin position="544"/>
        <end position="561"/>
    </location>
</feature>
<proteinExistence type="predicted"/>
<dbReference type="Gene3D" id="3.30.200.20">
    <property type="entry name" value="Phosphorylase Kinase, domain 1"/>
    <property type="match status" value="1"/>
</dbReference>
<dbReference type="Proteomes" id="UP001379533">
    <property type="component" value="Chromosome"/>
</dbReference>
<dbReference type="RefSeq" id="WP_394848083.1">
    <property type="nucleotide sequence ID" value="NZ_CP089982.1"/>
</dbReference>
<evidence type="ECO:0000313" key="9">
    <source>
        <dbReference type="EMBL" id="WXA97466.1"/>
    </source>
</evidence>
<keyword evidence="2 5" id="KW-0547">Nucleotide-binding</keyword>
<name>A0ABZ2KFW8_9BACT</name>
<organism evidence="9 10">
    <name type="scientific">Pendulispora brunnea</name>
    <dbReference type="NCBI Taxonomy" id="2905690"/>
    <lineage>
        <taxon>Bacteria</taxon>
        <taxon>Pseudomonadati</taxon>
        <taxon>Myxococcota</taxon>
        <taxon>Myxococcia</taxon>
        <taxon>Myxococcales</taxon>
        <taxon>Sorangiineae</taxon>
        <taxon>Pendulisporaceae</taxon>
        <taxon>Pendulispora</taxon>
    </lineage>
</organism>
<dbReference type="InterPro" id="IPR017441">
    <property type="entry name" value="Protein_kinase_ATP_BS"/>
</dbReference>
<accession>A0ABZ2KFW8</accession>
<dbReference type="InterPro" id="IPR011009">
    <property type="entry name" value="Kinase-like_dom_sf"/>
</dbReference>
<keyword evidence="7" id="KW-1133">Transmembrane helix</keyword>
<dbReference type="Pfam" id="PF00069">
    <property type="entry name" value="Pkinase"/>
    <property type="match status" value="1"/>
</dbReference>
<keyword evidence="1" id="KW-0808">Transferase</keyword>
<keyword evidence="10" id="KW-1185">Reference proteome</keyword>
<dbReference type="PROSITE" id="PS00107">
    <property type="entry name" value="PROTEIN_KINASE_ATP"/>
    <property type="match status" value="1"/>
</dbReference>
<feature type="domain" description="Protein kinase" evidence="8">
    <location>
        <begin position="5"/>
        <end position="280"/>
    </location>
</feature>
<feature type="compositionally biased region" description="Low complexity" evidence="6">
    <location>
        <begin position="427"/>
        <end position="445"/>
    </location>
</feature>
<feature type="compositionally biased region" description="Low complexity" evidence="6">
    <location>
        <begin position="343"/>
        <end position="360"/>
    </location>
</feature>
<evidence type="ECO:0000256" key="6">
    <source>
        <dbReference type="SAM" id="MobiDB-lite"/>
    </source>
</evidence>
<dbReference type="PANTHER" id="PTHR43289">
    <property type="entry name" value="MITOGEN-ACTIVATED PROTEIN KINASE KINASE KINASE 20-RELATED"/>
    <property type="match status" value="1"/>
</dbReference>
<feature type="region of interest" description="Disordered" evidence="6">
    <location>
        <begin position="524"/>
        <end position="581"/>
    </location>
</feature>
<dbReference type="Gene3D" id="1.10.510.10">
    <property type="entry name" value="Transferase(Phosphotransferase) domain 1"/>
    <property type="match status" value="1"/>
</dbReference>
<evidence type="ECO:0000256" key="7">
    <source>
        <dbReference type="SAM" id="Phobius"/>
    </source>
</evidence>
<feature type="region of interest" description="Disordered" evidence="6">
    <location>
        <begin position="468"/>
        <end position="491"/>
    </location>
</feature>
<reference evidence="9 10" key="1">
    <citation type="submission" date="2021-12" db="EMBL/GenBank/DDBJ databases">
        <title>Discovery of the Pendulisporaceae a myxobacterial family with distinct sporulation behavior and unique specialized metabolism.</title>
        <authorList>
            <person name="Garcia R."/>
            <person name="Popoff A."/>
            <person name="Bader C.D."/>
            <person name="Loehr J."/>
            <person name="Walesch S."/>
            <person name="Walt C."/>
            <person name="Boldt J."/>
            <person name="Bunk B."/>
            <person name="Haeckl F.J.F.P.J."/>
            <person name="Gunesch A.P."/>
            <person name="Birkelbach J."/>
            <person name="Nuebel U."/>
            <person name="Pietschmann T."/>
            <person name="Bach T."/>
            <person name="Mueller R."/>
        </authorList>
    </citation>
    <scope>NUCLEOTIDE SEQUENCE [LARGE SCALE GENOMIC DNA]</scope>
    <source>
        <strain evidence="9 10">MSr12523</strain>
    </source>
</reference>
<evidence type="ECO:0000256" key="1">
    <source>
        <dbReference type="ARBA" id="ARBA00022679"/>
    </source>
</evidence>